<dbReference type="EMBL" id="GG697339">
    <property type="protein sequence ID" value="EFQ28103.1"/>
    <property type="molecule type" value="Genomic_DNA"/>
</dbReference>
<gene>
    <name evidence="1" type="ORF">GLRG_03247</name>
</gene>
<organism evidence="2">
    <name type="scientific">Colletotrichum graminicola (strain M1.001 / M2 / FGSC 10212)</name>
    <name type="common">Maize anthracnose fungus</name>
    <name type="synonym">Glomerella graminicola</name>
    <dbReference type="NCBI Taxonomy" id="645133"/>
    <lineage>
        <taxon>Eukaryota</taxon>
        <taxon>Fungi</taxon>
        <taxon>Dikarya</taxon>
        <taxon>Ascomycota</taxon>
        <taxon>Pezizomycotina</taxon>
        <taxon>Sordariomycetes</taxon>
        <taxon>Hypocreomycetidae</taxon>
        <taxon>Glomerellales</taxon>
        <taxon>Glomerellaceae</taxon>
        <taxon>Colletotrichum</taxon>
        <taxon>Colletotrichum graminicola species complex</taxon>
    </lineage>
</organism>
<dbReference type="STRING" id="645133.E3QB65"/>
<accession>E3QB65</accession>
<evidence type="ECO:0000313" key="2">
    <source>
        <dbReference type="Proteomes" id="UP000008782"/>
    </source>
</evidence>
<evidence type="ECO:0000313" key="1">
    <source>
        <dbReference type="EMBL" id="EFQ28103.1"/>
    </source>
</evidence>
<protein>
    <submittedName>
        <fullName evidence="1">Uncharacterized protein</fullName>
    </submittedName>
</protein>
<keyword evidence="2" id="KW-1185">Reference proteome</keyword>
<dbReference type="Proteomes" id="UP000008782">
    <property type="component" value="Unassembled WGS sequence"/>
</dbReference>
<name>E3QB65_COLGM</name>
<dbReference type="HOGENOM" id="CLU_1294305_0_0_1"/>
<dbReference type="AlphaFoldDB" id="E3QB65"/>
<dbReference type="VEuPathDB" id="FungiDB:GLRG_03247"/>
<sequence>MKINSPGEPSKEAWEPSEFGISVAQGAFDMGAWERITHGNDGRLSTRRVLSRTWTGRVKARLIGAVGRMAEWVSRRGAEGGSRRLGARRRLHSWRLKETEGVNMGDLDYAIRSHILRGVMRAAFEVEKGQQVEEVKQRMVAAGRIDETRAEQWIREALVVMEPYVRNNDRRPASEEGWGELLRQILVENGQLFARWKLSDSSKEFNFELKPRK</sequence>
<dbReference type="RefSeq" id="XP_008092123.1">
    <property type="nucleotide sequence ID" value="XM_008093932.1"/>
</dbReference>
<dbReference type="eggNOG" id="ENOG502SJTF">
    <property type="taxonomic scope" value="Eukaryota"/>
</dbReference>
<dbReference type="GeneID" id="24408612"/>
<reference evidence="2" key="1">
    <citation type="journal article" date="2012" name="Nat. Genet.">
        <title>Lifestyle transitions in plant pathogenic Colletotrichum fungi deciphered by genome and transcriptome analyses.</title>
        <authorList>
            <person name="O'Connell R.J."/>
            <person name="Thon M.R."/>
            <person name="Hacquard S."/>
            <person name="Amyotte S.G."/>
            <person name="Kleemann J."/>
            <person name="Torres M.F."/>
            <person name="Damm U."/>
            <person name="Buiate E.A."/>
            <person name="Epstein L."/>
            <person name="Alkan N."/>
            <person name="Altmueller J."/>
            <person name="Alvarado-Balderrama L."/>
            <person name="Bauser C.A."/>
            <person name="Becker C."/>
            <person name="Birren B.W."/>
            <person name="Chen Z."/>
            <person name="Choi J."/>
            <person name="Crouch J.A."/>
            <person name="Duvick J.P."/>
            <person name="Farman M.A."/>
            <person name="Gan P."/>
            <person name="Heiman D."/>
            <person name="Henrissat B."/>
            <person name="Howard R.J."/>
            <person name="Kabbage M."/>
            <person name="Koch C."/>
            <person name="Kracher B."/>
            <person name="Kubo Y."/>
            <person name="Law A.D."/>
            <person name="Lebrun M.-H."/>
            <person name="Lee Y.-H."/>
            <person name="Miyara I."/>
            <person name="Moore N."/>
            <person name="Neumann U."/>
            <person name="Nordstroem K."/>
            <person name="Panaccione D.G."/>
            <person name="Panstruga R."/>
            <person name="Place M."/>
            <person name="Proctor R.H."/>
            <person name="Prusky D."/>
            <person name="Rech G."/>
            <person name="Reinhardt R."/>
            <person name="Rollins J.A."/>
            <person name="Rounsley S."/>
            <person name="Schardl C.L."/>
            <person name="Schwartz D.C."/>
            <person name="Shenoy N."/>
            <person name="Shirasu K."/>
            <person name="Sikhakolli U.R."/>
            <person name="Stueber K."/>
            <person name="Sukno S.A."/>
            <person name="Sweigard J.A."/>
            <person name="Takano Y."/>
            <person name="Takahara H."/>
            <person name="Trail F."/>
            <person name="van der Does H.C."/>
            <person name="Voll L.M."/>
            <person name="Will I."/>
            <person name="Young S."/>
            <person name="Zeng Q."/>
            <person name="Zhang J."/>
            <person name="Zhou S."/>
            <person name="Dickman M.B."/>
            <person name="Schulze-Lefert P."/>
            <person name="Ver Loren van Themaat E."/>
            <person name="Ma L.-J."/>
            <person name="Vaillancourt L.J."/>
        </authorList>
    </citation>
    <scope>NUCLEOTIDE SEQUENCE [LARGE SCALE GENOMIC DNA]</scope>
    <source>
        <strain evidence="2">M1.001 / M2 / FGSC 10212</strain>
    </source>
</reference>
<dbReference type="OrthoDB" id="427186at2759"/>
<proteinExistence type="predicted"/>